<evidence type="ECO:0000313" key="6">
    <source>
        <dbReference type="EMBL" id="KRX01274.1"/>
    </source>
</evidence>
<proteinExistence type="inferred from homology"/>
<dbReference type="PANTHER" id="PTHR12867">
    <property type="entry name" value="GLYCOSYL TRANSFERASE-RELATED"/>
    <property type="match status" value="1"/>
</dbReference>
<keyword evidence="7" id="KW-1185">Reference proteome</keyword>
<accession>A0A0V0QGM2</accession>
<dbReference type="AlphaFoldDB" id="A0A0V0QGM2"/>
<reference evidence="6 7" key="1">
    <citation type="journal article" date="2015" name="Sci. Rep.">
        <title>Genome of the facultative scuticociliatosis pathogen Pseudocohnilembus persalinus provides insight into its virulence through horizontal gene transfer.</title>
        <authorList>
            <person name="Xiong J."/>
            <person name="Wang G."/>
            <person name="Cheng J."/>
            <person name="Tian M."/>
            <person name="Pan X."/>
            <person name="Warren A."/>
            <person name="Jiang C."/>
            <person name="Yuan D."/>
            <person name="Miao W."/>
        </authorList>
    </citation>
    <scope>NUCLEOTIDE SEQUENCE [LARGE SCALE GENOMIC DNA]</scope>
    <source>
        <strain evidence="6">36N120E</strain>
    </source>
</reference>
<evidence type="ECO:0000313" key="7">
    <source>
        <dbReference type="Proteomes" id="UP000054937"/>
    </source>
</evidence>
<keyword evidence="4" id="KW-0328">Glycosyltransferase</keyword>
<gene>
    <name evidence="6" type="ORF">PPERSA_11721</name>
</gene>
<dbReference type="InParanoid" id="A0A0V0QGM2"/>
<dbReference type="PANTHER" id="PTHR12867:SF6">
    <property type="entry name" value="N-ACETYLGLUCOSAMINYLDIPHOSPHODOLICHOL N-ACETYLGLUCOSAMINYLTRANSFERASE"/>
    <property type="match status" value="1"/>
</dbReference>
<dbReference type="InterPro" id="IPR039042">
    <property type="entry name" value="Alg13-like"/>
</dbReference>
<dbReference type="GO" id="GO:0006488">
    <property type="term" value="P:dolichol-linked oligosaccharide biosynthetic process"/>
    <property type="evidence" value="ECO:0007669"/>
    <property type="project" value="InterPro"/>
</dbReference>
<protein>
    <recommendedName>
        <fullName evidence="3">UDP-N-acetylglucosamine transferase subunit ALG13</fullName>
        <ecNumber evidence="2">2.4.1.141</ecNumber>
    </recommendedName>
</protein>
<comment type="similarity">
    <text evidence="1">Belongs to the glycosyltransferase 28 family.</text>
</comment>
<organism evidence="6 7">
    <name type="scientific">Pseudocohnilembus persalinus</name>
    <name type="common">Ciliate</name>
    <dbReference type="NCBI Taxonomy" id="266149"/>
    <lineage>
        <taxon>Eukaryota</taxon>
        <taxon>Sar</taxon>
        <taxon>Alveolata</taxon>
        <taxon>Ciliophora</taxon>
        <taxon>Intramacronucleata</taxon>
        <taxon>Oligohymenophorea</taxon>
        <taxon>Scuticociliatia</taxon>
        <taxon>Philasterida</taxon>
        <taxon>Pseudocohnilembidae</taxon>
        <taxon>Pseudocohnilembus</taxon>
    </lineage>
</organism>
<evidence type="ECO:0000256" key="3">
    <source>
        <dbReference type="ARBA" id="ARBA00017468"/>
    </source>
</evidence>
<evidence type="ECO:0000256" key="5">
    <source>
        <dbReference type="ARBA" id="ARBA00022679"/>
    </source>
</evidence>
<dbReference type="EC" id="2.4.1.141" evidence="2"/>
<dbReference type="Proteomes" id="UP000054937">
    <property type="component" value="Unassembled WGS sequence"/>
</dbReference>
<name>A0A0V0QGM2_PSEPJ</name>
<dbReference type="EMBL" id="LDAU01000171">
    <property type="protein sequence ID" value="KRX01274.1"/>
    <property type="molecule type" value="Genomic_DNA"/>
</dbReference>
<sequence>MIQRIFNFQNWGVIGSGTPQNIYFYYPTGRKLSKVTPVHSRGSALPFVFQSLIQCAGTLLEILHLKKQTLAVVNETLMNNHQLELMEELKQQNFILGAKNLQDFKNNVKQIIFFLLFLHKIAIQNQFENFIKQSENPNNLKQYNVQQENLIEAIINDQM</sequence>
<keyword evidence="5" id="KW-0808">Transferase</keyword>
<dbReference type="OrthoDB" id="20273at2759"/>
<evidence type="ECO:0000256" key="1">
    <source>
        <dbReference type="ARBA" id="ARBA00006962"/>
    </source>
</evidence>
<dbReference type="GO" id="GO:0004577">
    <property type="term" value="F:N-acetylglucosaminyldiphosphodolichol N-acetylglucosaminyltransferase activity"/>
    <property type="evidence" value="ECO:0007669"/>
    <property type="project" value="UniProtKB-EC"/>
</dbReference>
<evidence type="ECO:0000256" key="2">
    <source>
        <dbReference type="ARBA" id="ARBA00012614"/>
    </source>
</evidence>
<evidence type="ECO:0000256" key="4">
    <source>
        <dbReference type="ARBA" id="ARBA00022676"/>
    </source>
</evidence>
<dbReference type="Gene3D" id="3.40.50.2000">
    <property type="entry name" value="Glycogen Phosphorylase B"/>
    <property type="match status" value="1"/>
</dbReference>
<comment type="caution">
    <text evidence="6">The sequence shown here is derived from an EMBL/GenBank/DDBJ whole genome shotgun (WGS) entry which is preliminary data.</text>
</comment>